<evidence type="ECO:0000256" key="12">
    <source>
        <dbReference type="ARBA" id="ARBA00023303"/>
    </source>
</evidence>
<keyword evidence="7" id="KW-0915">Sodium</keyword>
<dbReference type="GO" id="GO:0005886">
    <property type="term" value="C:plasma membrane"/>
    <property type="evidence" value="ECO:0007669"/>
    <property type="project" value="TreeGrafter"/>
</dbReference>
<evidence type="ECO:0000256" key="10">
    <source>
        <dbReference type="ARBA" id="ARBA00023180"/>
    </source>
</evidence>
<evidence type="ECO:0000256" key="8">
    <source>
        <dbReference type="ARBA" id="ARBA00023065"/>
    </source>
</evidence>
<dbReference type="AlphaFoldDB" id="A0A7E4ZXS8"/>
<feature type="transmembrane region" description="Helical" evidence="14">
    <location>
        <begin position="600"/>
        <end position="626"/>
    </location>
</feature>
<evidence type="ECO:0000256" key="1">
    <source>
        <dbReference type="ARBA" id="ARBA00004141"/>
    </source>
</evidence>
<comment type="similarity">
    <text evidence="2 13">Belongs to the amiloride-sensitive sodium channel (TC 1.A.6) family.</text>
</comment>
<keyword evidence="10" id="KW-0325">Glycoprotein</keyword>
<dbReference type="GO" id="GO:0015280">
    <property type="term" value="F:ligand-gated sodium channel activity"/>
    <property type="evidence" value="ECO:0007669"/>
    <property type="project" value="TreeGrafter"/>
</dbReference>
<evidence type="ECO:0000256" key="2">
    <source>
        <dbReference type="ARBA" id="ARBA00007193"/>
    </source>
</evidence>
<evidence type="ECO:0000256" key="3">
    <source>
        <dbReference type="ARBA" id="ARBA00022448"/>
    </source>
</evidence>
<evidence type="ECO:0000313" key="16">
    <source>
        <dbReference type="WBParaSite" id="Pan_g24116.t1"/>
    </source>
</evidence>
<keyword evidence="6 14" id="KW-1133">Transmembrane helix</keyword>
<keyword evidence="12 13" id="KW-0407">Ion channel</keyword>
<evidence type="ECO:0000256" key="7">
    <source>
        <dbReference type="ARBA" id="ARBA00023053"/>
    </source>
</evidence>
<dbReference type="PANTHER" id="PTHR11690">
    <property type="entry name" value="AMILORIDE-SENSITIVE SODIUM CHANNEL-RELATED"/>
    <property type="match status" value="1"/>
</dbReference>
<name>A0A7E4ZXS8_PANRE</name>
<sequence>MDSLYLPSSVNAVDIAKALSELNETENNNDNEKCIQCDLLTEDEGHAIDPTRLSYKDRITWHLKEFCYKTSSHGIPMLGQAPNNFYRLVWVCLLTACGCMFIYQAVNVVEKYQRMDKITDIQLKFDTAPFPAITMCNLNPYKDSLLKDVEAVRKILSVYSNVMDRAGKFNSKEDEIRRVATLETRKALQTSDVMTTMSPASPRIRRESSKSTSFEPAYADCTCSGRITSMECDTDVNSIPKSEEETCLCAFDRDSGDAWPCYPKDKWEEHTCKFCDEHNVCTIDEKAGIPPAATLCLCQTINPFCVAFNKESAILKLWEYYVSGIHDPKVVEALGFAKGCFRDFEILVDPTFGNCFTFNHNRTQTLSSIRAGPMYGLRMLIFVNVSEYLPTTEAVGVRITIHDKEDYPFPDTFGYSAPTGFISSFGMRMTRMSRLPAPYGDCIPDGLTTNYIYKGYRYSTEGCYRTCFQELVLNDCGCGDPRFPVLTNKSHCQVFDPAARKCLEQRTNDLSNVHGSFRCRCQQPCDQSVYTVSYSEANWPSTSLNISLGNCDKGPDLCNEHYMENGAMIEVFYEALNFEVFTESEAYGIVKMLADFGGQLGLWSGVSFITMCEFTFLALEIIYMVFNHHYNIYKRKKQAEAEENGL</sequence>
<evidence type="ECO:0000256" key="6">
    <source>
        <dbReference type="ARBA" id="ARBA00022989"/>
    </source>
</evidence>
<comment type="subcellular location">
    <subcellularLocation>
        <location evidence="1">Membrane</location>
        <topology evidence="1">Multi-pass membrane protein</topology>
    </subcellularLocation>
</comment>
<dbReference type="InterPro" id="IPR001873">
    <property type="entry name" value="ENaC"/>
</dbReference>
<evidence type="ECO:0000256" key="13">
    <source>
        <dbReference type="RuleBase" id="RU000679"/>
    </source>
</evidence>
<dbReference type="WBParaSite" id="Pan_g24116.t1">
    <property type="protein sequence ID" value="Pan_g24116.t1"/>
    <property type="gene ID" value="Pan_g24116"/>
</dbReference>
<dbReference type="Gene3D" id="1.10.287.770">
    <property type="entry name" value="YojJ-like"/>
    <property type="match status" value="1"/>
</dbReference>
<keyword evidence="15" id="KW-1185">Reference proteome</keyword>
<keyword evidence="9 14" id="KW-0472">Membrane</keyword>
<dbReference type="Pfam" id="PF00858">
    <property type="entry name" value="ASC"/>
    <property type="match status" value="1"/>
</dbReference>
<dbReference type="FunFam" id="1.10.287.770:FF:000001">
    <property type="entry name" value="Acid-sensing ion channel subunit 1"/>
    <property type="match status" value="1"/>
</dbReference>
<dbReference type="Gene3D" id="2.60.470.10">
    <property type="entry name" value="Acid-sensing ion channels like domains"/>
    <property type="match status" value="1"/>
</dbReference>
<keyword evidence="4 13" id="KW-0894">Sodium channel</keyword>
<protein>
    <submittedName>
        <fullName evidence="16">Amiloride-sensitive sodium channel</fullName>
    </submittedName>
</protein>
<organism evidence="15 16">
    <name type="scientific">Panagrellus redivivus</name>
    <name type="common">Microworm</name>
    <dbReference type="NCBI Taxonomy" id="6233"/>
    <lineage>
        <taxon>Eukaryota</taxon>
        <taxon>Metazoa</taxon>
        <taxon>Ecdysozoa</taxon>
        <taxon>Nematoda</taxon>
        <taxon>Chromadorea</taxon>
        <taxon>Rhabditida</taxon>
        <taxon>Tylenchina</taxon>
        <taxon>Panagrolaimomorpha</taxon>
        <taxon>Panagrolaimoidea</taxon>
        <taxon>Panagrolaimidae</taxon>
        <taxon>Panagrellus</taxon>
    </lineage>
</organism>
<dbReference type="PRINTS" id="PR01078">
    <property type="entry name" value="AMINACHANNEL"/>
</dbReference>
<dbReference type="PROSITE" id="PS01206">
    <property type="entry name" value="ASC"/>
    <property type="match status" value="1"/>
</dbReference>
<keyword evidence="3 13" id="KW-0813">Transport</keyword>
<dbReference type="InterPro" id="IPR020903">
    <property type="entry name" value="ENaC_CS"/>
</dbReference>
<keyword evidence="11 13" id="KW-0739">Sodium transport</keyword>
<reference evidence="15" key="1">
    <citation type="journal article" date="2013" name="Genetics">
        <title>The draft genome and transcriptome of Panagrellus redivivus are shaped by the harsh demands of a free-living lifestyle.</title>
        <authorList>
            <person name="Srinivasan J."/>
            <person name="Dillman A.R."/>
            <person name="Macchietto M.G."/>
            <person name="Heikkinen L."/>
            <person name="Lakso M."/>
            <person name="Fracchia K.M."/>
            <person name="Antoshechkin I."/>
            <person name="Mortazavi A."/>
            <person name="Wong G."/>
            <person name="Sternberg P.W."/>
        </authorList>
    </citation>
    <scope>NUCLEOTIDE SEQUENCE [LARGE SCALE GENOMIC DNA]</scope>
    <source>
        <strain evidence="15">MT8872</strain>
    </source>
</reference>
<evidence type="ECO:0000256" key="14">
    <source>
        <dbReference type="SAM" id="Phobius"/>
    </source>
</evidence>
<evidence type="ECO:0000256" key="11">
    <source>
        <dbReference type="ARBA" id="ARBA00023201"/>
    </source>
</evidence>
<evidence type="ECO:0000256" key="4">
    <source>
        <dbReference type="ARBA" id="ARBA00022461"/>
    </source>
</evidence>
<proteinExistence type="inferred from homology"/>
<evidence type="ECO:0000256" key="5">
    <source>
        <dbReference type="ARBA" id="ARBA00022692"/>
    </source>
</evidence>
<evidence type="ECO:0000313" key="15">
    <source>
        <dbReference type="Proteomes" id="UP000492821"/>
    </source>
</evidence>
<dbReference type="Proteomes" id="UP000492821">
    <property type="component" value="Unassembled WGS sequence"/>
</dbReference>
<keyword evidence="5 13" id="KW-0812">Transmembrane</keyword>
<accession>A0A7E4ZXS8</accession>
<evidence type="ECO:0000256" key="9">
    <source>
        <dbReference type="ARBA" id="ARBA00023136"/>
    </source>
</evidence>
<reference evidence="16" key="2">
    <citation type="submission" date="2020-10" db="UniProtKB">
        <authorList>
            <consortium name="WormBaseParasite"/>
        </authorList>
    </citation>
    <scope>IDENTIFICATION</scope>
</reference>
<keyword evidence="8 13" id="KW-0406">Ion transport</keyword>
<dbReference type="PANTHER" id="PTHR11690:SF267">
    <property type="entry name" value="DEGENERIN MEC-10"/>
    <property type="match status" value="1"/>
</dbReference>